<keyword evidence="1" id="KW-0175">Coiled coil</keyword>
<evidence type="ECO:0000256" key="1">
    <source>
        <dbReference type="SAM" id="Coils"/>
    </source>
</evidence>
<reference evidence="3" key="1">
    <citation type="submission" date="2021-02" db="EMBL/GenBank/DDBJ databases">
        <authorList>
            <person name="Syme A R."/>
            <person name="Syme A R."/>
            <person name="Moolhuijzen P."/>
        </authorList>
    </citation>
    <scope>NUCLEOTIDE SEQUENCE</scope>
    <source>
        <strain evidence="3">W1-1</strain>
    </source>
</reference>
<gene>
    <name evidence="3" type="ORF">PTTW11_10904</name>
</gene>
<name>A0A6S6WQN0_9PLEO</name>
<dbReference type="EMBL" id="HG992987">
    <property type="protein sequence ID" value="CAE7217035.1"/>
    <property type="molecule type" value="Genomic_DNA"/>
</dbReference>
<dbReference type="Proteomes" id="UP000472372">
    <property type="component" value="Chromosome 11"/>
</dbReference>
<accession>A0A6S6WQN0</accession>
<evidence type="ECO:0000256" key="2">
    <source>
        <dbReference type="SAM" id="MobiDB-lite"/>
    </source>
</evidence>
<protein>
    <submittedName>
        <fullName evidence="3">Uncharacterized protein</fullName>
    </submittedName>
</protein>
<organism evidence="3 4">
    <name type="scientific">Pyrenophora teres f. teres</name>
    <dbReference type="NCBI Taxonomy" id="97479"/>
    <lineage>
        <taxon>Eukaryota</taxon>
        <taxon>Fungi</taxon>
        <taxon>Dikarya</taxon>
        <taxon>Ascomycota</taxon>
        <taxon>Pezizomycotina</taxon>
        <taxon>Dothideomycetes</taxon>
        <taxon>Pleosporomycetidae</taxon>
        <taxon>Pleosporales</taxon>
        <taxon>Pleosporineae</taxon>
        <taxon>Pleosporaceae</taxon>
        <taxon>Pyrenophora</taxon>
    </lineage>
</organism>
<proteinExistence type="predicted"/>
<evidence type="ECO:0000313" key="3">
    <source>
        <dbReference type="EMBL" id="CAE7217035.1"/>
    </source>
</evidence>
<dbReference type="AlphaFoldDB" id="A0A6S6WQN0"/>
<feature type="region of interest" description="Disordered" evidence="2">
    <location>
        <begin position="198"/>
        <end position="221"/>
    </location>
</feature>
<evidence type="ECO:0000313" key="4">
    <source>
        <dbReference type="Proteomes" id="UP000472372"/>
    </source>
</evidence>
<feature type="coiled-coil region" evidence="1">
    <location>
        <begin position="261"/>
        <end position="309"/>
    </location>
</feature>
<feature type="compositionally biased region" description="Polar residues" evidence="2">
    <location>
        <begin position="245"/>
        <end position="258"/>
    </location>
</feature>
<feature type="compositionally biased region" description="Basic and acidic residues" evidence="2">
    <location>
        <begin position="235"/>
        <end position="244"/>
    </location>
</feature>
<feature type="region of interest" description="Disordered" evidence="2">
    <location>
        <begin position="235"/>
        <end position="260"/>
    </location>
</feature>
<sequence>MANPVCVDELPTRGELEIYRMRIEVAPNVFHSVVPLLKFLTPIENCLPPSGPYFDEFVLEKKFGKQTFEVYKDGELATCIVCWGPKHGEGHKGCREKCRVCETQRHPGRTCPQIYVRMGWWKTRGHTPSPRVHLRPNVRALAYLVKAGCLFSISKVIQPIRANMNHPLVKEFYQGKPQPQYTPGPITWPPSMIDTKRQELQKGQTNSGAPQGGISTPYRASTVPDMIGTLVKHSIHGDTHHSPTNDRQVPEPTTSASGPTIAELSAKVEEQAGKIGRLMKELDNAREALVEKSAALAEKDARIAELEDTAGKPGRKRVRFEN</sequence>